<accession>A0A7S5RBT6</accession>
<evidence type="ECO:0000313" key="3">
    <source>
        <dbReference type="Proteomes" id="UP000623593"/>
    </source>
</evidence>
<protein>
    <submittedName>
        <fullName evidence="2">Uncharacterized protein</fullName>
    </submittedName>
</protein>
<feature type="coiled-coil region" evidence="1">
    <location>
        <begin position="12"/>
        <end position="53"/>
    </location>
</feature>
<reference evidence="2" key="1">
    <citation type="submission" date="2020-01" db="EMBL/GenBank/DDBJ databases">
        <title>Patterns of diversity and host range of bacteriophage communities associated with bean-nodulatin bacteria.</title>
        <authorList>
            <person name="Vann Cauwenberghe J."/>
            <person name="Santamaria R.I."/>
            <person name="Bustos P."/>
            <person name="Juarez S."/>
            <person name="Gonzalez V."/>
        </authorList>
    </citation>
    <scope>NUCLEOTIDE SEQUENCE</scope>
</reference>
<gene>
    <name evidence="2" type="ORF">EVC11_041</name>
</gene>
<evidence type="ECO:0000256" key="1">
    <source>
        <dbReference type="SAM" id="Coils"/>
    </source>
</evidence>
<name>A0A7S5RBT6_9CAUD</name>
<keyword evidence="1" id="KW-0175">Coiled coil</keyword>
<sequence>MTRFLFKWVATKEELIEKFERLRKAYDALDAYCAHLIDRVHQLEGANRKLREDAQCKSNSPAKE</sequence>
<organism evidence="2 3">
    <name type="scientific">Rhizobium phage RHph_I20</name>
    <dbReference type="NCBI Taxonomy" id="2509730"/>
    <lineage>
        <taxon>Viruses</taxon>
        <taxon>Duplodnaviria</taxon>
        <taxon>Heunggongvirae</taxon>
        <taxon>Uroviricota</taxon>
        <taxon>Caudoviricetes</taxon>
        <taxon>Autographivirales</taxon>
        <taxon>Autographivirales incertae sedis</taxon>
        <taxon>Morelosvirus</taxon>
        <taxon>Morelosvirus RHphI20</taxon>
    </lineage>
</organism>
<proteinExistence type="predicted"/>
<keyword evidence="3" id="KW-1185">Reference proteome</keyword>
<evidence type="ECO:0000313" key="2">
    <source>
        <dbReference type="EMBL" id="QIG74623.1"/>
    </source>
</evidence>
<dbReference type="Proteomes" id="UP000623593">
    <property type="component" value="Segment"/>
</dbReference>
<dbReference type="EMBL" id="MN988539">
    <property type="protein sequence ID" value="QIG74623.1"/>
    <property type="molecule type" value="Genomic_DNA"/>
</dbReference>